<dbReference type="Proteomes" id="UP001165343">
    <property type="component" value="Unassembled WGS sequence"/>
</dbReference>
<evidence type="ECO:0000313" key="4">
    <source>
        <dbReference type="EMBL" id="MCL6679931.1"/>
    </source>
</evidence>
<dbReference type="InterPro" id="IPR057122">
    <property type="entry name" value="TIM-barrel_NCTSP"/>
</dbReference>
<comment type="caution">
    <text evidence="4">The sequence shown here is derived from an EMBL/GenBank/DDBJ whole genome shotgun (WGS) entry which is preliminary data.</text>
</comment>
<evidence type="ECO:0000259" key="1">
    <source>
        <dbReference type="Pfam" id="PF09343"/>
    </source>
</evidence>
<dbReference type="InterPro" id="IPR011740">
    <property type="entry name" value="DUF2460"/>
</dbReference>
<evidence type="ECO:0000313" key="5">
    <source>
        <dbReference type="Proteomes" id="UP001165343"/>
    </source>
</evidence>
<evidence type="ECO:0000259" key="3">
    <source>
        <dbReference type="Pfam" id="PF23845"/>
    </source>
</evidence>
<dbReference type="Pfam" id="PF23844">
    <property type="entry name" value="NCTSP_N"/>
    <property type="match status" value="1"/>
</dbReference>
<keyword evidence="5" id="KW-1185">Reference proteome</keyword>
<sequence>MNHWFTSPDAPIVTTWVKRFDPLHWRVDFPLGTVASVVTTSDGHGLQVEAEFLRKGDLVGLIFESQDGRAHPAHARETNRDYSHTELSFRWQSSGAIPLDEVNGPTLTIEGRDADGNARSWFVRLWNYASGTPEDATVSIDFDGLEAGFSLPDDSDPVHPGDIDRMFISIVPSDYIEGSQEVRSAPARVSLTIGDIRCDGSNSVLSMKDAVVPEHPLRIATGYDDMYDLAPERVIDTAERLGFRGTISHYVGMSHYFALDGAGLLDSSRTFNAAALAWHREFARAAAERGHELIWSLSYEVLDTFCPEQWKQRAFDGSPALTAWDPPSSLVSPANTDAIDFLGRVAVELAAISAEFGLQPRIQIGEPWWWVTPTGALCLYDEAANSALGGAPVEIADVRGQMSADQLALLDRAGKLLAASTAAIAQAVKASAPEAELLVLAYLPTVLDPRSPELKRANLPTDWASPAFDVLQLEDYEWLTAGLTRRRVNAYAEVEERLGYPLEKQHYFAGFVAQVAERDSWGDIVSAAVDANSRGVAEVFLWSLPQVVRDGLTLFGESPVIAFDDVSFPIEIGAEASVAPAFSTNVVTSASGNEYRNANWQQARLRFDAGPGVRGDAELETLLAFFRARRGAAVGFRFRDPFDFSSNGMAGDPTPLDQQIGTGDGATTSFKLTKSYSGGEERHVTRPVAGTVRVAIDGIEQVSGWSLEALGDVVFDEPPAPGATITAGFLFDVPVRFAEDRLEINRATFMAGEAPSVPLIEIREG</sequence>
<reference evidence="4" key="1">
    <citation type="submission" date="2022-05" db="EMBL/GenBank/DDBJ databases">
        <authorList>
            <person name="Jo J.-H."/>
            <person name="Im W.-T."/>
        </authorList>
    </citation>
    <scope>NUCLEOTIDE SEQUENCE</scope>
    <source>
        <strain evidence="4">RG327</strain>
    </source>
</reference>
<dbReference type="InterPro" id="IPR057102">
    <property type="entry name" value="NCTSP_N"/>
</dbReference>
<proteinExistence type="predicted"/>
<feature type="domain" description="DUF2460" evidence="1">
    <location>
        <begin position="564"/>
        <end position="763"/>
    </location>
</feature>
<dbReference type="EMBL" id="JAMGBC010000001">
    <property type="protein sequence ID" value="MCL6679931.1"/>
    <property type="molecule type" value="Genomic_DNA"/>
</dbReference>
<name>A0ABT0RI57_9SPHN</name>
<protein>
    <submittedName>
        <fullName evidence="4">DUF2460 domain-containing protein</fullName>
    </submittedName>
</protein>
<organism evidence="4 5">
    <name type="scientific">Sphingomonas anseongensis</name>
    <dbReference type="NCBI Taxonomy" id="2908207"/>
    <lineage>
        <taxon>Bacteria</taxon>
        <taxon>Pseudomonadati</taxon>
        <taxon>Pseudomonadota</taxon>
        <taxon>Alphaproteobacteria</taxon>
        <taxon>Sphingomonadales</taxon>
        <taxon>Sphingomonadaceae</taxon>
        <taxon>Sphingomonas</taxon>
    </lineage>
</organism>
<dbReference type="Pfam" id="PF23845">
    <property type="entry name" value="TIM-barrel_NCTSP"/>
    <property type="match status" value="1"/>
</dbReference>
<accession>A0ABT0RI57</accession>
<gene>
    <name evidence="4" type="ORF">LZ519_11485</name>
</gene>
<dbReference type="Pfam" id="PF09343">
    <property type="entry name" value="DUF2460"/>
    <property type="match status" value="1"/>
</dbReference>
<feature type="domain" description="Non-contractile tail sheath N-terminal" evidence="2">
    <location>
        <begin position="17"/>
        <end position="207"/>
    </location>
</feature>
<evidence type="ECO:0000259" key="2">
    <source>
        <dbReference type="Pfam" id="PF23844"/>
    </source>
</evidence>
<dbReference type="RefSeq" id="WP_249868803.1">
    <property type="nucleotide sequence ID" value="NZ_JAMGBC010000001.1"/>
</dbReference>
<dbReference type="NCBIfam" id="TIGR02217">
    <property type="entry name" value="chp_TIGR02217"/>
    <property type="match status" value="1"/>
</dbReference>
<feature type="domain" description="Non-contractile tail sheath TIM barrel" evidence="3">
    <location>
        <begin position="213"/>
        <end position="551"/>
    </location>
</feature>